<name>A0A8C8AZU4_9STRI</name>
<keyword evidence="1" id="KW-1133">Transmembrane helix</keyword>
<dbReference type="Proteomes" id="UP000694552">
    <property type="component" value="Unplaced"/>
</dbReference>
<reference evidence="2" key="1">
    <citation type="submission" date="2025-08" db="UniProtKB">
        <authorList>
            <consortium name="Ensembl"/>
        </authorList>
    </citation>
    <scope>IDENTIFICATION</scope>
</reference>
<protein>
    <recommendedName>
        <fullName evidence="4">Ig-like domain-containing protein</fullName>
    </recommendedName>
</protein>
<evidence type="ECO:0000313" key="2">
    <source>
        <dbReference type="Ensembl" id="ENSOSUP00000012403.1"/>
    </source>
</evidence>
<dbReference type="Ensembl" id="ENSOSUT00000012830.1">
    <property type="protein sequence ID" value="ENSOSUP00000012403.1"/>
    <property type="gene ID" value="ENSOSUG00000008949.1"/>
</dbReference>
<sequence length="292" mass="31269">TPEPTSRSLCFLQFLQGNSAGICPPPKELGWGGGGRMETVLGTLGKRKLVLLKYVDGNYTNYMQNRMRFHKSNFSLEILNTNTNLFLLPLSLSLEPVSDASIHVLSWALANGSCTVTLNCTAARGDDVFYSWNSWDTSTSGLCSGSGSLLHFSYPLQNTSIACTCTANNSISSQVVTFNFSECSYEQGGKFPVADSALCSLLVLFLKILAAHATQLWVTLGPRLVADPLPSLSPVPDSTRLRVKHLVVVALVVVAVVVIAALMFIRVKTTCLPIGECHEGGVLGVAGGPWVG</sequence>
<organism evidence="2 3">
    <name type="scientific">Otus sunia</name>
    <name type="common">Oriental scops-owl</name>
    <dbReference type="NCBI Taxonomy" id="257818"/>
    <lineage>
        <taxon>Eukaryota</taxon>
        <taxon>Metazoa</taxon>
        <taxon>Chordata</taxon>
        <taxon>Craniata</taxon>
        <taxon>Vertebrata</taxon>
        <taxon>Euteleostomi</taxon>
        <taxon>Archelosauria</taxon>
        <taxon>Archosauria</taxon>
        <taxon>Dinosauria</taxon>
        <taxon>Saurischia</taxon>
        <taxon>Theropoda</taxon>
        <taxon>Coelurosauria</taxon>
        <taxon>Aves</taxon>
        <taxon>Neognathae</taxon>
        <taxon>Neoaves</taxon>
        <taxon>Telluraves</taxon>
        <taxon>Strigiformes</taxon>
        <taxon>Strigidae</taxon>
        <taxon>Otus</taxon>
    </lineage>
</organism>
<dbReference type="InterPro" id="IPR013783">
    <property type="entry name" value="Ig-like_fold"/>
</dbReference>
<evidence type="ECO:0000256" key="1">
    <source>
        <dbReference type="SAM" id="Phobius"/>
    </source>
</evidence>
<evidence type="ECO:0000313" key="3">
    <source>
        <dbReference type="Proteomes" id="UP000694552"/>
    </source>
</evidence>
<keyword evidence="3" id="KW-1185">Reference proteome</keyword>
<accession>A0A8C8AZU4</accession>
<dbReference type="AlphaFoldDB" id="A0A8C8AZU4"/>
<evidence type="ECO:0008006" key="4">
    <source>
        <dbReference type="Google" id="ProtNLM"/>
    </source>
</evidence>
<dbReference type="Gene3D" id="2.60.40.10">
    <property type="entry name" value="Immunoglobulins"/>
    <property type="match status" value="1"/>
</dbReference>
<reference evidence="2" key="2">
    <citation type="submission" date="2025-09" db="UniProtKB">
        <authorList>
            <consortium name="Ensembl"/>
        </authorList>
    </citation>
    <scope>IDENTIFICATION</scope>
</reference>
<keyword evidence="1" id="KW-0472">Membrane</keyword>
<feature type="transmembrane region" description="Helical" evidence="1">
    <location>
        <begin position="246"/>
        <end position="265"/>
    </location>
</feature>
<keyword evidence="1" id="KW-0812">Transmembrane</keyword>
<proteinExistence type="predicted"/>